<feature type="transmembrane region" description="Helical" evidence="6">
    <location>
        <begin position="304"/>
        <end position="329"/>
    </location>
</feature>
<evidence type="ECO:0000256" key="4">
    <source>
        <dbReference type="ARBA" id="ARBA00022989"/>
    </source>
</evidence>
<dbReference type="GO" id="GO:0008506">
    <property type="term" value="F:sucrose:proton symporter activity"/>
    <property type="evidence" value="ECO:0007669"/>
    <property type="project" value="TreeGrafter"/>
</dbReference>
<dbReference type="InterPro" id="IPR036259">
    <property type="entry name" value="MFS_trans_sf"/>
</dbReference>
<evidence type="ECO:0000259" key="7">
    <source>
        <dbReference type="PROSITE" id="PS50850"/>
    </source>
</evidence>
<keyword evidence="4 6" id="KW-1133">Transmembrane helix</keyword>
<gene>
    <name evidence="8" type="ORF">IAD26_03225</name>
</gene>
<feature type="transmembrane region" description="Helical" evidence="6">
    <location>
        <begin position="52"/>
        <end position="76"/>
    </location>
</feature>
<comment type="subcellular location">
    <subcellularLocation>
        <location evidence="1">Cell membrane</location>
        <topology evidence="1">Multi-pass membrane protein</topology>
    </subcellularLocation>
</comment>
<feature type="transmembrane region" description="Helical" evidence="6">
    <location>
        <begin position="167"/>
        <end position="188"/>
    </location>
</feature>
<comment type="caution">
    <text evidence="8">The sequence shown here is derived from an EMBL/GenBank/DDBJ whole genome shotgun (WGS) entry which is preliminary data.</text>
</comment>
<sequence length="465" mass="51161">MEENASGTNNGLRKLSTIQLLNFCLGFFGLQFAWQMRIILSGPVTEGLGASPFIFGLIWLAGPVTGMVVQPIIGALSDNTNTKFGRRRPYLMLGAILAALALWAFPNSETIAQLIANKLHLPLPVFGGLLVAAVMIWIIDACVNAAQGPYRALIPDNIVPQQHSIANSYLSFAIGLGSVIAAGTAPFLNWAFNYQMSIEAQFIMAALAFALGMTWTCITFKEKPVQNEQSDDSQKDKRTFMDDFKTFLQSSPEVYKICLMQFFTWIGVMCMFIFFTQFAIHTVYNVPDLTTVSDAVRANYDDIVAQATNFSSICFAVLNLVCFLVSIPIGVLSTKYGNKKVHVVSLLIMAAAYLLMTLTANPKAIMVLMGIAGIGWASILALPFAMLSEYIKKGSEGAVMGIFNIFIAGPQILVCTVVAWFISKCVIKCPDNFINYHWEYCFLIGAIVLFLSVFITNMIKEKTME</sequence>
<feature type="transmembrane region" description="Helical" evidence="6">
    <location>
        <begin position="442"/>
        <end position="459"/>
    </location>
</feature>
<feature type="transmembrane region" description="Helical" evidence="6">
    <location>
        <begin position="399"/>
        <end position="422"/>
    </location>
</feature>
<keyword evidence="5 6" id="KW-0472">Membrane</keyword>
<reference evidence="8" key="1">
    <citation type="submission" date="2020-10" db="EMBL/GenBank/DDBJ databases">
        <authorList>
            <person name="Gilroy R."/>
        </authorList>
    </citation>
    <scope>NUCLEOTIDE SEQUENCE</scope>
    <source>
        <strain evidence="8">CHK154-7741</strain>
    </source>
</reference>
<dbReference type="InterPro" id="IPR020846">
    <property type="entry name" value="MFS_dom"/>
</dbReference>
<dbReference type="PANTHER" id="PTHR19432:SF35">
    <property type="entry name" value="SOLUTE CARRIER FAMILY 45 MEMBER 3 ISOFORM X1"/>
    <property type="match status" value="1"/>
</dbReference>
<evidence type="ECO:0000313" key="9">
    <source>
        <dbReference type="Proteomes" id="UP000886748"/>
    </source>
</evidence>
<feature type="transmembrane region" description="Helical" evidence="6">
    <location>
        <begin position="200"/>
        <end position="220"/>
    </location>
</feature>
<accession>A0A9D1MZ59</accession>
<feature type="transmembrane region" description="Helical" evidence="6">
    <location>
        <begin position="262"/>
        <end position="284"/>
    </location>
</feature>
<dbReference type="Gene3D" id="1.20.1250.20">
    <property type="entry name" value="MFS general substrate transporter like domains"/>
    <property type="match status" value="2"/>
</dbReference>
<feature type="transmembrane region" description="Helical" evidence="6">
    <location>
        <begin position="20"/>
        <end position="40"/>
    </location>
</feature>
<proteinExistence type="predicted"/>
<feature type="transmembrane region" description="Helical" evidence="6">
    <location>
        <begin position="341"/>
        <end position="358"/>
    </location>
</feature>
<reference evidence="8" key="2">
    <citation type="journal article" date="2021" name="PeerJ">
        <title>Extensive microbial diversity within the chicken gut microbiome revealed by metagenomics and culture.</title>
        <authorList>
            <person name="Gilroy R."/>
            <person name="Ravi A."/>
            <person name="Getino M."/>
            <person name="Pursley I."/>
            <person name="Horton D.L."/>
            <person name="Alikhan N.F."/>
            <person name="Baker D."/>
            <person name="Gharbi K."/>
            <person name="Hall N."/>
            <person name="Watson M."/>
            <person name="Adriaenssens E.M."/>
            <person name="Foster-Nyarko E."/>
            <person name="Jarju S."/>
            <person name="Secka A."/>
            <person name="Antonio M."/>
            <person name="Oren A."/>
            <person name="Chaudhuri R.R."/>
            <person name="La Ragione R."/>
            <person name="Hildebrand F."/>
            <person name="Pallen M.J."/>
        </authorList>
    </citation>
    <scope>NUCLEOTIDE SEQUENCE</scope>
    <source>
        <strain evidence="8">CHK154-7741</strain>
    </source>
</reference>
<dbReference type="InterPro" id="IPR011701">
    <property type="entry name" value="MFS"/>
</dbReference>
<organism evidence="8 9">
    <name type="scientific">Candidatus Limenecus avicola</name>
    <dbReference type="NCBI Taxonomy" id="2840847"/>
    <lineage>
        <taxon>Bacteria</taxon>
        <taxon>Bacillati</taxon>
        <taxon>Bacillota</taxon>
        <taxon>Clostridia</taxon>
        <taxon>Eubacteriales</taxon>
        <taxon>Clostridiaceae</taxon>
        <taxon>Clostridiaceae incertae sedis</taxon>
        <taxon>Candidatus Limenecus</taxon>
    </lineage>
</organism>
<dbReference type="PANTHER" id="PTHR19432">
    <property type="entry name" value="SUGAR TRANSPORTER"/>
    <property type="match status" value="1"/>
</dbReference>
<dbReference type="Proteomes" id="UP000886748">
    <property type="component" value="Unassembled WGS sequence"/>
</dbReference>
<protein>
    <submittedName>
        <fullName evidence="8">MFS transporter</fullName>
    </submittedName>
</protein>
<dbReference type="EMBL" id="DVOD01000022">
    <property type="protein sequence ID" value="HIU92129.1"/>
    <property type="molecule type" value="Genomic_DNA"/>
</dbReference>
<keyword evidence="3 6" id="KW-0812">Transmembrane</keyword>
<evidence type="ECO:0000256" key="3">
    <source>
        <dbReference type="ARBA" id="ARBA00022692"/>
    </source>
</evidence>
<dbReference type="AlphaFoldDB" id="A0A9D1MZ59"/>
<evidence type="ECO:0000313" key="8">
    <source>
        <dbReference type="EMBL" id="HIU92129.1"/>
    </source>
</evidence>
<dbReference type="Pfam" id="PF07690">
    <property type="entry name" value="MFS_1"/>
    <property type="match status" value="1"/>
</dbReference>
<dbReference type="SUPFAM" id="SSF103473">
    <property type="entry name" value="MFS general substrate transporter"/>
    <property type="match status" value="1"/>
</dbReference>
<feature type="transmembrane region" description="Helical" evidence="6">
    <location>
        <begin position="125"/>
        <end position="146"/>
    </location>
</feature>
<dbReference type="Pfam" id="PF13347">
    <property type="entry name" value="MFS_2"/>
    <property type="match status" value="1"/>
</dbReference>
<dbReference type="GO" id="GO:0005886">
    <property type="term" value="C:plasma membrane"/>
    <property type="evidence" value="ECO:0007669"/>
    <property type="project" value="UniProtKB-SubCell"/>
</dbReference>
<name>A0A9D1MZ59_9CLOT</name>
<dbReference type="PROSITE" id="PS50850">
    <property type="entry name" value="MFS"/>
    <property type="match status" value="1"/>
</dbReference>
<evidence type="ECO:0000256" key="1">
    <source>
        <dbReference type="ARBA" id="ARBA00004651"/>
    </source>
</evidence>
<keyword evidence="2" id="KW-0813">Transport</keyword>
<feature type="transmembrane region" description="Helical" evidence="6">
    <location>
        <begin position="88"/>
        <end position="105"/>
    </location>
</feature>
<evidence type="ECO:0000256" key="2">
    <source>
        <dbReference type="ARBA" id="ARBA00022448"/>
    </source>
</evidence>
<feature type="transmembrane region" description="Helical" evidence="6">
    <location>
        <begin position="364"/>
        <end position="387"/>
    </location>
</feature>
<feature type="domain" description="Major facilitator superfamily (MFS) profile" evidence="7">
    <location>
        <begin position="274"/>
        <end position="465"/>
    </location>
</feature>
<evidence type="ECO:0000256" key="6">
    <source>
        <dbReference type="SAM" id="Phobius"/>
    </source>
</evidence>
<evidence type="ECO:0000256" key="5">
    <source>
        <dbReference type="ARBA" id="ARBA00023136"/>
    </source>
</evidence>